<evidence type="ECO:0000313" key="3">
    <source>
        <dbReference type="EMBL" id="CAL4803537.1"/>
    </source>
</evidence>
<accession>A0A9P1GJH3</accession>
<sequence length="446" mass="48972">MCPSTWSNDPSCGANTSAKEHGAAHHACGTNCTNAHAHKAGACAWIPSNCPGAAGGATSQARTDGPKQQRGHASFPGANASTAFPESFCMDKPSSWRDVFPGSQWQATSRAAENSVHDCTPASCSGIDDTGTGLMAARFGAGKQESDLLENLGKKYQQNPDAQVQLISLGSYCGPKLSFQKMGRGAATLPFDWIRTRMEGIIHFLRNDFEGFFDFVTQQRVPDTGLMVMFRGYYHSFWHDDPSDPSMHDRYNRRIARLGEMSSDLGTQLLFVRSNVSHEEVLQVPELMKLLRAKFGKSSRLLLILENQQKFVGPALVDDDDHVMLHYLSMDVHKKSHPDNAMPYARPVECALDWCAEKVTCRHFSTFAEAFQLADPYPGGERGLGGLPAFEATKVLATVEATGQKAVNRADLLETSRNPFDYEADKADKAEGMVLDAKMREPRTRA</sequence>
<feature type="region of interest" description="Disordered" evidence="1">
    <location>
        <begin position="54"/>
        <end position="79"/>
    </location>
</feature>
<dbReference type="EMBL" id="CAMXCT020006572">
    <property type="protein sequence ID" value="CAL1169600.1"/>
    <property type="molecule type" value="Genomic_DNA"/>
</dbReference>
<dbReference type="Pfam" id="PF08795">
    <property type="entry name" value="DUF1796"/>
    <property type="match status" value="1"/>
</dbReference>
<gene>
    <name evidence="2" type="ORF">C1SCF055_LOCUS40980</name>
</gene>
<reference evidence="2" key="1">
    <citation type="submission" date="2022-10" db="EMBL/GenBank/DDBJ databases">
        <authorList>
            <person name="Chen Y."/>
            <person name="Dougan E. K."/>
            <person name="Chan C."/>
            <person name="Rhodes N."/>
            <person name="Thang M."/>
        </authorList>
    </citation>
    <scope>NUCLEOTIDE SEQUENCE</scope>
</reference>
<evidence type="ECO:0000256" key="1">
    <source>
        <dbReference type="SAM" id="MobiDB-lite"/>
    </source>
</evidence>
<proteinExistence type="predicted"/>
<dbReference type="EMBL" id="CAMXCT030006572">
    <property type="protein sequence ID" value="CAL4803537.1"/>
    <property type="molecule type" value="Genomic_DNA"/>
</dbReference>
<protein>
    <submittedName>
        <fullName evidence="3">Uncharacterized protein R408</fullName>
    </submittedName>
</protein>
<organism evidence="2">
    <name type="scientific">Cladocopium goreaui</name>
    <dbReference type="NCBI Taxonomy" id="2562237"/>
    <lineage>
        <taxon>Eukaryota</taxon>
        <taxon>Sar</taxon>
        <taxon>Alveolata</taxon>
        <taxon>Dinophyceae</taxon>
        <taxon>Suessiales</taxon>
        <taxon>Symbiodiniaceae</taxon>
        <taxon>Cladocopium</taxon>
    </lineage>
</organism>
<dbReference type="EMBL" id="CAMXCT010006572">
    <property type="protein sequence ID" value="CAI4016225.1"/>
    <property type="molecule type" value="Genomic_DNA"/>
</dbReference>
<name>A0A9P1GJH3_9DINO</name>
<reference evidence="3 4" key="2">
    <citation type="submission" date="2024-05" db="EMBL/GenBank/DDBJ databases">
        <authorList>
            <person name="Chen Y."/>
            <person name="Shah S."/>
            <person name="Dougan E. K."/>
            <person name="Thang M."/>
            <person name="Chan C."/>
        </authorList>
    </citation>
    <scope>NUCLEOTIDE SEQUENCE [LARGE SCALE GENOMIC DNA]</scope>
</reference>
<dbReference type="Proteomes" id="UP001152797">
    <property type="component" value="Unassembled WGS sequence"/>
</dbReference>
<dbReference type="InterPro" id="IPR014903">
    <property type="entry name" value="DUF1796"/>
</dbReference>
<dbReference type="AlphaFoldDB" id="A0A9P1GJH3"/>
<keyword evidence="4" id="KW-1185">Reference proteome</keyword>
<evidence type="ECO:0000313" key="2">
    <source>
        <dbReference type="EMBL" id="CAI4016225.1"/>
    </source>
</evidence>
<evidence type="ECO:0000313" key="4">
    <source>
        <dbReference type="Proteomes" id="UP001152797"/>
    </source>
</evidence>
<dbReference type="OrthoDB" id="433246at2759"/>
<comment type="caution">
    <text evidence="2">The sequence shown here is derived from an EMBL/GenBank/DDBJ whole genome shotgun (WGS) entry which is preliminary data.</text>
</comment>